<keyword evidence="2" id="KW-1185">Reference proteome</keyword>
<reference evidence="3" key="1">
    <citation type="submission" date="2025-08" db="UniProtKB">
        <authorList>
            <consortium name="RefSeq"/>
        </authorList>
    </citation>
    <scope>IDENTIFICATION</scope>
    <source>
        <tissue evidence="3">Blood</tissue>
    </source>
</reference>
<feature type="compositionally biased region" description="Low complexity" evidence="1">
    <location>
        <begin position="19"/>
        <end position="31"/>
    </location>
</feature>
<feature type="region of interest" description="Disordered" evidence="1">
    <location>
        <begin position="1"/>
        <end position="108"/>
    </location>
</feature>
<organism evidence="2 3">
    <name type="scientific">Equus przewalskii</name>
    <name type="common">Przewalski's horse</name>
    <name type="synonym">Equus caballus przewalskii</name>
    <dbReference type="NCBI Taxonomy" id="9798"/>
    <lineage>
        <taxon>Eukaryota</taxon>
        <taxon>Metazoa</taxon>
        <taxon>Chordata</taxon>
        <taxon>Craniata</taxon>
        <taxon>Vertebrata</taxon>
        <taxon>Euteleostomi</taxon>
        <taxon>Mammalia</taxon>
        <taxon>Eutheria</taxon>
        <taxon>Laurasiatheria</taxon>
        <taxon>Perissodactyla</taxon>
        <taxon>Equidae</taxon>
        <taxon>Equus</taxon>
    </lineage>
</organism>
<dbReference type="RefSeq" id="XP_070446306.1">
    <property type="nucleotide sequence ID" value="XM_070590205.1"/>
</dbReference>
<evidence type="ECO:0000313" key="3">
    <source>
        <dbReference type="RefSeq" id="XP_070446306.1"/>
    </source>
</evidence>
<protein>
    <submittedName>
        <fullName evidence="3">Sterile alpha motif domain-containing protein 1-like</fullName>
    </submittedName>
</protein>
<sequence>MPRPCPRRLGALRDDDRAAAPAATPSAVRTAEAGPQEAGRGAQPGGHPSRLPAASVAPRAVRRPRPPRPAPQHLKPARQEAPPRAPLPPPARPAEASRRPAHLRPRPHVPAALARGLASRRDDVIARGPSALFCFLSLASRAKGSLRCKGSFAVMAPLVLVGRQTARRTIPDAPSKYRGRLT</sequence>
<gene>
    <name evidence="3" type="primary">LOC103543168</name>
</gene>
<dbReference type="Proteomes" id="UP001652662">
    <property type="component" value="Chromosome 22"/>
</dbReference>
<proteinExistence type="predicted"/>
<feature type="compositionally biased region" description="Pro residues" evidence="1">
    <location>
        <begin position="83"/>
        <end position="92"/>
    </location>
</feature>
<evidence type="ECO:0000313" key="2">
    <source>
        <dbReference type="Proteomes" id="UP001652662"/>
    </source>
</evidence>
<dbReference type="GeneID" id="103543168"/>
<evidence type="ECO:0000256" key="1">
    <source>
        <dbReference type="SAM" id="MobiDB-lite"/>
    </source>
</evidence>
<feature type="compositionally biased region" description="Low complexity" evidence="1">
    <location>
        <begin position="48"/>
        <end position="59"/>
    </location>
</feature>
<name>A0ABM4M0U2_EQUPR</name>
<accession>A0ABM4M0U2</accession>